<dbReference type="EMBL" id="BMAU01021328">
    <property type="protein sequence ID" value="GFY14392.1"/>
    <property type="molecule type" value="Genomic_DNA"/>
</dbReference>
<gene>
    <name evidence="1" type="ORF">TNCV_1021571</name>
</gene>
<reference evidence="1" key="1">
    <citation type="submission" date="2020-08" db="EMBL/GenBank/DDBJ databases">
        <title>Multicomponent nature underlies the extraordinary mechanical properties of spider dragline silk.</title>
        <authorList>
            <person name="Kono N."/>
            <person name="Nakamura H."/>
            <person name="Mori M."/>
            <person name="Yoshida Y."/>
            <person name="Ohtoshi R."/>
            <person name="Malay A.D."/>
            <person name="Moran D.A.P."/>
            <person name="Tomita M."/>
            <person name="Numata K."/>
            <person name="Arakawa K."/>
        </authorList>
    </citation>
    <scope>NUCLEOTIDE SEQUENCE</scope>
</reference>
<protein>
    <submittedName>
        <fullName evidence="1">Uncharacterized protein</fullName>
    </submittedName>
</protein>
<keyword evidence="2" id="KW-1185">Reference proteome</keyword>
<organism evidence="1 2">
    <name type="scientific">Trichonephila clavipes</name>
    <name type="common">Golden silk orbweaver</name>
    <name type="synonym">Nephila clavipes</name>
    <dbReference type="NCBI Taxonomy" id="2585209"/>
    <lineage>
        <taxon>Eukaryota</taxon>
        <taxon>Metazoa</taxon>
        <taxon>Ecdysozoa</taxon>
        <taxon>Arthropoda</taxon>
        <taxon>Chelicerata</taxon>
        <taxon>Arachnida</taxon>
        <taxon>Araneae</taxon>
        <taxon>Araneomorphae</taxon>
        <taxon>Entelegynae</taxon>
        <taxon>Araneoidea</taxon>
        <taxon>Nephilidae</taxon>
        <taxon>Trichonephila</taxon>
    </lineage>
</organism>
<evidence type="ECO:0000313" key="1">
    <source>
        <dbReference type="EMBL" id="GFY14392.1"/>
    </source>
</evidence>
<proteinExistence type="predicted"/>
<name>A0A8X6VDH7_TRICX</name>
<dbReference type="AlphaFoldDB" id="A0A8X6VDH7"/>
<accession>A0A8X6VDH7</accession>
<evidence type="ECO:0000313" key="2">
    <source>
        <dbReference type="Proteomes" id="UP000887159"/>
    </source>
</evidence>
<dbReference type="Proteomes" id="UP000887159">
    <property type="component" value="Unassembled WGS sequence"/>
</dbReference>
<comment type="caution">
    <text evidence="1">The sequence shown here is derived from an EMBL/GenBank/DDBJ whole genome shotgun (WGS) entry which is preliminary data.</text>
</comment>
<sequence length="70" mass="7720">MVQNYETHITALGQPVGCEIAYPPSKPKVAATGGRLATDLVIFNHGQETRMTLEVAPLYPKFHSKPRKDV</sequence>